<evidence type="ECO:0000313" key="3">
    <source>
        <dbReference type="Proteomes" id="UP000290909"/>
    </source>
</evidence>
<evidence type="ECO:0000313" key="2">
    <source>
        <dbReference type="EMBL" id="VEU83328.1"/>
    </source>
</evidence>
<dbReference type="Proteomes" id="UP000290909">
    <property type="component" value="Chromosome"/>
</dbReference>
<dbReference type="SUPFAM" id="SSF52540">
    <property type="entry name" value="P-loop containing nucleoside triphosphate hydrolases"/>
    <property type="match status" value="1"/>
</dbReference>
<dbReference type="InterPro" id="IPR027417">
    <property type="entry name" value="P-loop_NTPase"/>
</dbReference>
<reference evidence="2 3" key="1">
    <citation type="submission" date="2019-01" db="EMBL/GenBank/DDBJ databases">
        <authorList>
            <consortium name="Pathogen Informatics"/>
        </authorList>
    </citation>
    <scope>NUCLEOTIDE SEQUENCE [LARGE SCALE GENOMIC DNA]</scope>
    <source>
        <strain evidence="2 3">NCTC10172</strain>
    </source>
</reference>
<name>A0A449BLM8_9MOLU</name>
<gene>
    <name evidence="2" type="ORF">NCTC10172_01404</name>
</gene>
<keyword evidence="1" id="KW-0472">Membrane</keyword>
<dbReference type="STRING" id="1408416.GCA_000702765_00567"/>
<organism evidence="2 3">
    <name type="scientific">Acholeplasma hippikon</name>
    <dbReference type="NCBI Taxonomy" id="264636"/>
    <lineage>
        <taxon>Bacteria</taxon>
        <taxon>Bacillati</taxon>
        <taxon>Mycoplasmatota</taxon>
        <taxon>Mollicutes</taxon>
        <taxon>Acholeplasmatales</taxon>
        <taxon>Acholeplasmataceae</taxon>
        <taxon>Acholeplasma</taxon>
    </lineage>
</organism>
<protein>
    <recommendedName>
        <fullName evidence="4">5-methylcytosine-specific restriction enzyme B</fullName>
    </recommendedName>
</protein>
<dbReference type="RefSeq" id="WP_035368804.1">
    <property type="nucleotide sequence ID" value="NZ_LR215050.1"/>
</dbReference>
<keyword evidence="1" id="KW-0812">Transmembrane</keyword>
<evidence type="ECO:0008006" key="4">
    <source>
        <dbReference type="Google" id="ProtNLM"/>
    </source>
</evidence>
<dbReference type="AlphaFoldDB" id="A0A449BLM8"/>
<dbReference type="EMBL" id="LR215050">
    <property type="protein sequence ID" value="VEU83328.1"/>
    <property type="molecule type" value="Genomic_DNA"/>
</dbReference>
<dbReference type="KEGG" id="ahk:NCTC10172_01404"/>
<evidence type="ECO:0000256" key="1">
    <source>
        <dbReference type="SAM" id="Phobius"/>
    </source>
</evidence>
<keyword evidence="1" id="KW-1133">Transmembrane helix</keyword>
<sequence>MFEFARYYIDFIKELFSNIGKFFGRIFQAFADLFFNDIVNYFNSFAAQSKYFNGLDWIASIFVILINTAFITFLVIRLYQLLKKYIKFVRTEVEKEYLLEEVALLSQRAVELTDEKNKILALKMESFGMNPDLFQAKDENAEAEVKAQVPSRFVKLIAVDEQYKGAVTTVTMPESDLVTLPELVDRFINFAAYKLKLYYNKKVVATYFAGMATSKILILEGISGTGKTSLPYAMGKFFNNDSAIVSVQPSWRDRSEMIGYLNEFTKKFNETDFLKELYETTYREDLNFIVLDELNLARIEYYFAEFLSVMEMPNTADWKIDIVPDTQPGDPKHLIEGKITLPQNVWFIGTANKDDSTFTITDKVYDRATSIEMNSRAEYVDAPPTNNITMSYDYLEKLFKEAHQNHPLSPSALVNLDKLDQFIAKKFKITFGNRIMKQIKLFVPVFVACGGNETEGLDYIVTRKILRKFESLNLPFLQDELQELLVLLDKLFGKGQFAEAINFINDLRKQI</sequence>
<feature type="transmembrane region" description="Helical" evidence="1">
    <location>
        <begin position="57"/>
        <end position="79"/>
    </location>
</feature>
<accession>A0A449BLM8</accession>
<dbReference type="Gene3D" id="3.40.50.300">
    <property type="entry name" value="P-loop containing nucleotide triphosphate hydrolases"/>
    <property type="match status" value="1"/>
</dbReference>
<keyword evidence="3" id="KW-1185">Reference proteome</keyword>
<proteinExistence type="predicted"/>